<reference evidence="3 4" key="1">
    <citation type="submission" date="2024-04" db="EMBL/GenBank/DDBJ databases">
        <title>genome sequences of Mucor flavus KT1a and Helicostylum pulchrum KT1b strains isolated from the surface of a dry-aged beef.</title>
        <authorList>
            <person name="Toyotome T."/>
            <person name="Hosono M."/>
            <person name="Torimaru M."/>
            <person name="Fukuda K."/>
            <person name="Mikami N."/>
        </authorList>
    </citation>
    <scope>NUCLEOTIDE SEQUENCE [LARGE SCALE GENOMIC DNA]</scope>
    <source>
        <strain evidence="3 4">KT1a</strain>
    </source>
</reference>
<gene>
    <name evidence="3" type="ORF">MFLAVUS_001167</name>
</gene>
<dbReference type="PANTHER" id="PTHR10334">
    <property type="entry name" value="CYSTEINE-RICH SECRETORY PROTEIN-RELATED"/>
    <property type="match status" value="1"/>
</dbReference>
<evidence type="ECO:0000256" key="1">
    <source>
        <dbReference type="SAM" id="SignalP"/>
    </source>
</evidence>
<feature type="chain" id="PRO_5047398947" description="SCP domain-containing protein" evidence="1">
    <location>
        <begin position="21"/>
        <end position="169"/>
    </location>
</feature>
<sequence>MLYSILLLLSLSLSILKVEAGISPQDRQSVLTIHNRFRKAHNTPELKWDNALAQRASQFTDTCQFNRKITTSLQNINALDNAAQGYGHWNQTIQAWYSGHKDYNFKSPGYTDDAGTFITMIWKDSAQMGCSSKSCSGGNLYSCIYSPSIPIHLLFNAAEYKSNVLLKGQ</sequence>
<comment type="caution">
    <text evidence="3">The sequence shown here is derived from an EMBL/GenBank/DDBJ whole genome shotgun (WGS) entry which is preliminary data.</text>
</comment>
<dbReference type="InterPro" id="IPR014044">
    <property type="entry name" value="CAP_dom"/>
</dbReference>
<dbReference type="Proteomes" id="UP001473302">
    <property type="component" value="Unassembled WGS sequence"/>
</dbReference>
<keyword evidence="4" id="KW-1185">Reference proteome</keyword>
<dbReference type="SMART" id="SM00198">
    <property type="entry name" value="SCP"/>
    <property type="match status" value="1"/>
</dbReference>
<protein>
    <recommendedName>
        <fullName evidence="2">SCP domain-containing protein</fullName>
    </recommendedName>
</protein>
<dbReference type="Gene3D" id="3.40.33.10">
    <property type="entry name" value="CAP"/>
    <property type="match status" value="1"/>
</dbReference>
<dbReference type="InterPro" id="IPR035940">
    <property type="entry name" value="CAP_sf"/>
</dbReference>
<evidence type="ECO:0000259" key="2">
    <source>
        <dbReference type="SMART" id="SM00198"/>
    </source>
</evidence>
<dbReference type="InterPro" id="IPR001283">
    <property type="entry name" value="CRISP-related"/>
</dbReference>
<proteinExistence type="predicted"/>
<keyword evidence="1" id="KW-0732">Signal</keyword>
<name>A0ABP9YLP4_9FUNG</name>
<accession>A0ABP9YLP4</accession>
<dbReference type="EMBL" id="BAABUK010000003">
    <property type="protein sequence ID" value="GAA5807788.1"/>
    <property type="molecule type" value="Genomic_DNA"/>
</dbReference>
<dbReference type="SUPFAM" id="SSF55797">
    <property type="entry name" value="PR-1-like"/>
    <property type="match status" value="1"/>
</dbReference>
<feature type="signal peptide" evidence="1">
    <location>
        <begin position="1"/>
        <end position="20"/>
    </location>
</feature>
<dbReference type="Pfam" id="PF00188">
    <property type="entry name" value="CAP"/>
    <property type="match status" value="1"/>
</dbReference>
<organism evidence="3 4">
    <name type="scientific">Mucor flavus</name>
    <dbReference type="NCBI Taxonomy" id="439312"/>
    <lineage>
        <taxon>Eukaryota</taxon>
        <taxon>Fungi</taxon>
        <taxon>Fungi incertae sedis</taxon>
        <taxon>Mucoromycota</taxon>
        <taxon>Mucoromycotina</taxon>
        <taxon>Mucoromycetes</taxon>
        <taxon>Mucorales</taxon>
        <taxon>Mucorineae</taxon>
        <taxon>Mucoraceae</taxon>
        <taxon>Mucor</taxon>
    </lineage>
</organism>
<evidence type="ECO:0000313" key="4">
    <source>
        <dbReference type="Proteomes" id="UP001473302"/>
    </source>
</evidence>
<evidence type="ECO:0000313" key="3">
    <source>
        <dbReference type="EMBL" id="GAA5807788.1"/>
    </source>
</evidence>
<dbReference type="PRINTS" id="PR00837">
    <property type="entry name" value="V5TPXLIKE"/>
</dbReference>
<feature type="domain" description="SCP" evidence="2">
    <location>
        <begin position="25"/>
        <end position="153"/>
    </location>
</feature>